<gene>
    <name evidence="2" type="ORF">EUTSA_v10022981mg</name>
</gene>
<accession>V4M6T8</accession>
<dbReference type="KEGG" id="eus:EUTSA_v10022981mg"/>
<dbReference type="PANTHER" id="PTHR32166:SF74">
    <property type="entry name" value="OS05G0256350 PROTEIN"/>
    <property type="match status" value="1"/>
</dbReference>
<keyword evidence="3" id="KW-1185">Reference proteome</keyword>
<dbReference type="InterPro" id="IPR012337">
    <property type="entry name" value="RNaseH-like_sf"/>
</dbReference>
<dbReference type="Pfam" id="PF04937">
    <property type="entry name" value="DUF659"/>
    <property type="match status" value="1"/>
</dbReference>
<dbReference type="AlphaFoldDB" id="V4M6T8"/>
<dbReference type="OMA" id="RITRIKY"/>
<organism evidence="2 3">
    <name type="scientific">Eutrema salsugineum</name>
    <name type="common">Saltwater cress</name>
    <name type="synonym">Sisymbrium salsugineum</name>
    <dbReference type="NCBI Taxonomy" id="72664"/>
    <lineage>
        <taxon>Eukaryota</taxon>
        <taxon>Viridiplantae</taxon>
        <taxon>Streptophyta</taxon>
        <taxon>Embryophyta</taxon>
        <taxon>Tracheophyta</taxon>
        <taxon>Spermatophyta</taxon>
        <taxon>Magnoliopsida</taxon>
        <taxon>eudicotyledons</taxon>
        <taxon>Gunneridae</taxon>
        <taxon>Pentapetalae</taxon>
        <taxon>rosids</taxon>
        <taxon>malvids</taxon>
        <taxon>Brassicales</taxon>
        <taxon>Brassicaceae</taxon>
        <taxon>Eutremeae</taxon>
        <taxon>Eutrema</taxon>
    </lineage>
</organism>
<evidence type="ECO:0000259" key="1">
    <source>
        <dbReference type="Pfam" id="PF04937"/>
    </source>
</evidence>
<protein>
    <recommendedName>
        <fullName evidence="1">DUF659 domain-containing protein</fullName>
    </recommendedName>
</protein>
<dbReference type="EMBL" id="KI517392">
    <property type="protein sequence ID" value="ESQ50742.1"/>
    <property type="molecule type" value="Genomic_DNA"/>
</dbReference>
<dbReference type="PANTHER" id="PTHR32166">
    <property type="entry name" value="OSJNBA0013A04.12 PROTEIN"/>
    <property type="match status" value="1"/>
</dbReference>
<evidence type="ECO:0000313" key="3">
    <source>
        <dbReference type="Proteomes" id="UP000030689"/>
    </source>
</evidence>
<feature type="domain" description="DUF659" evidence="1">
    <location>
        <begin position="201"/>
        <end position="350"/>
    </location>
</feature>
<name>V4M6T8_EUTSA</name>
<dbReference type="eggNOG" id="ENOG502R0D2">
    <property type="taxonomic scope" value="Eukaryota"/>
</dbReference>
<evidence type="ECO:0000313" key="2">
    <source>
        <dbReference type="EMBL" id="ESQ50742.1"/>
    </source>
</evidence>
<dbReference type="InterPro" id="IPR007021">
    <property type="entry name" value="DUF659"/>
</dbReference>
<sequence>MADPPPETSPALKRNSTDVGWEYGSLYDPQNPDKIKCKLCSKEISGGIHRLEQHIAHKKGAVASCPKSSQSDKDKYMNALNGVKEKKGLKRKSEEALRAEVNVDKEAGDELEGDLGPLRSPYFQGPIDRFAGFIDPEALLAAQKRQQSIHDAISKEKTHVVRQYCARWLYQASIPFNAIDNEPFRLFCEALGQFGPGWVPPSQYQLREPLLNEEYQRTKEKLKTLEEEWDKEGCSVMTDSWTDMKRSSIMNLCVNSRGGTCFLSSKDTSKDAHTGEYIFNYIDKCIEDVGPARVVQVVTDNATNNVAASKMLKEKRPNIFWSGCAAHTMDLMLEGVSKLYGFSKVIYQAKADYICLCSPQDSIDDENIYEEERHCQTRSNKVCYMFLTLHSLYEKKAQLKSMFTSDEWYECTHSKAVKGKNVFDTVMSFAFWNSVMSVLKIFSPLVKVLRLADGERIPSMGFIYGEILEAKKAIMKASDNVERNYQPIFQIIDEKMKGRLDSPLHVAVYFLNPYYFYKDTNIQYDLQVIERFLSCVEIFYHGDFEKQNKVVNHEIILYKTKAGLFGRALALKGCEKKDESFDPGMYSQYN</sequence>
<dbReference type="Proteomes" id="UP000030689">
    <property type="component" value="Unassembled WGS sequence"/>
</dbReference>
<reference evidence="2 3" key="1">
    <citation type="journal article" date="2013" name="Front. Plant Sci.">
        <title>The Reference Genome of the Halophytic Plant Eutrema salsugineum.</title>
        <authorList>
            <person name="Yang R."/>
            <person name="Jarvis D.E."/>
            <person name="Chen H."/>
            <person name="Beilstein M.A."/>
            <person name="Grimwood J."/>
            <person name="Jenkins J."/>
            <person name="Shu S."/>
            <person name="Prochnik S."/>
            <person name="Xin M."/>
            <person name="Ma C."/>
            <person name="Schmutz J."/>
            <person name="Wing R.A."/>
            <person name="Mitchell-Olds T."/>
            <person name="Schumaker K.S."/>
            <person name="Wang X."/>
        </authorList>
    </citation>
    <scope>NUCLEOTIDE SEQUENCE [LARGE SCALE GENOMIC DNA]</scope>
</reference>
<dbReference type="SUPFAM" id="SSF53098">
    <property type="entry name" value="Ribonuclease H-like"/>
    <property type="match status" value="1"/>
</dbReference>
<proteinExistence type="predicted"/>
<dbReference type="Gramene" id="ESQ50742">
    <property type="protein sequence ID" value="ESQ50742"/>
    <property type="gene ID" value="EUTSA_v10022981mg"/>
</dbReference>